<dbReference type="InterPro" id="IPR001865">
    <property type="entry name" value="Ribosomal_uS2"/>
</dbReference>
<evidence type="ECO:0000256" key="3">
    <source>
        <dbReference type="ARBA" id="ARBA00023274"/>
    </source>
</evidence>
<accession>A0A9W8E191</accession>
<dbReference type="PANTHER" id="PTHR12534:SF0">
    <property type="entry name" value="SMALL RIBOSOMAL SUBUNIT PROTEIN US2M"/>
    <property type="match status" value="1"/>
</dbReference>
<dbReference type="PROSITE" id="PS00962">
    <property type="entry name" value="RIBOSOMAL_S2_1"/>
    <property type="match status" value="1"/>
</dbReference>
<evidence type="ECO:0000313" key="6">
    <source>
        <dbReference type="Proteomes" id="UP001150925"/>
    </source>
</evidence>
<dbReference type="InterPro" id="IPR005706">
    <property type="entry name" value="Ribosomal_uS2_bac/mit/plastid"/>
</dbReference>
<keyword evidence="3" id="KW-0687">Ribonucleoprotein</keyword>
<reference evidence="5" key="1">
    <citation type="submission" date="2022-07" db="EMBL/GenBank/DDBJ databases">
        <title>Phylogenomic reconstructions and comparative analyses of Kickxellomycotina fungi.</title>
        <authorList>
            <person name="Reynolds N.K."/>
            <person name="Stajich J.E."/>
            <person name="Barry K."/>
            <person name="Grigoriev I.V."/>
            <person name="Crous P."/>
            <person name="Smith M.E."/>
        </authorList>
    </citation>
    <scope>NUCLEOTIDE SEQUENCE</scope>
    <source>
        <strain evidence="5">RSA 1196</strain>
    </source>
</reference>
<dbReference type="GO" id="GO:0003735">
    <property type="term" value="F:structural constituent of ribosome"/>
    <property type="evidence" value="ECO:0007669"/>
    <property type="project" value="InterPro"/>
</dbReference>
<evidence type="ECO:0000256" key="2">
    <source>
        <dbReference type="ARBA" id="ARBA00022980"/>
    </source>
</evidence>
<evidence type="ECO:0000256" key="1">
    <source>
        <dbReference type="ARBA" id="ARBA00006242"/>
    </source>
</evidence>
<protein>
    <recommendedName>
        <fullName evidence="7">Ribosomal protein S2</fullName>
    </recommendedName>
</protein>
<feature type="region of interest" description="Disordered" evidence="4">
    <location>
        <begin position="39"/>
        <end position="63"/>
    </location>
</feature>
<comment type="caution">
    <text evidence="5">The sequence shown here is derived from an EMBL/GenBank/DDBJ whole genome shotgun (WGS) entry which is preliminary data.</text>
</comment>
<sequence>MILHRVLPGRAYPTGLLPVLRLTNASPCHGSLSVTQTRRTLASVPPQPDPSVQPDTPKADPPSLSRAEVAQRLDELMPQVTRIGSRHTFRHIAPLHQGQLRPNNFTMEQLLAAGLHLGHARSRWNPFMLPFIFGQRMGIHIINLEHTVAHLRRALSVAKEVARQGGLITFIATRPLMVHPVAEAATQCGQYHVNGKWYPGTLTNAEAVLGKYEAEFKSERDDVPVEILSGASSGNASGKDSSKPARRDGAQKVHEQTQAQQTARPFKPDLMIFFNVLENKPALAEARICDIPTIGLVDTDCNPHCVTYPIPANDDSVNGVRLIAALFAKAIQEGNLLRELAWEKHSESLSQKNTKHEASH</sequence>
<dbReference type="PANTHER" id="PTHR12534">
    <property type="entry name" value="30S RIBOSOMAL PROTEIN S2 PROKARYOTIC AND ORGANELLAR"/>
    <property type="match status" value="1"/>
</dbReference>
<organism evidence="5 6">
    <name type="scientific">Dispira parvispora</name>
    <dbReference type="NCBI Taxonomy" id="1520584"/>
    <lineage>
        <taxon>Eukaryota</taxon>
        <taxon>Fungi</taxon>
        <taxon>Fungi incertae sedis</taxon>
        <taxon>Zoopagomycota</taxon>
        <taxon>Kickxellomycotina</taxon>
        <taxon>Dimargaritomycetes</taxon>
        <taxon>Dimargaritales</taxon>
        <taxon>Dimargaritaceae</taxon>
        <taxon>Dispira</taxon>
    </lineage>
</organism>
<evidence type="ECO:0008006" key="7">
    <source>
        <dbReference type="Google" id="ProtNLM"/>
    </source>
</evidence>
<dbReference type="Pfam" id="PF00318">
    <property type="entry name" value="Ribosomal_S2"/>
    <property type="match status" value="1"/>
</dbReference>
<dbReference type="OrthoDB" id="2320368at2759"/>
<gene>
    <name evidence="5" type="ORF">IWQ62_005214</name>
</gene>
<proteinExistence type="inferred from homology"/>
<dbReference type="GO" id="GO:0005763">
    <property type="term" value="C:mitochondrial small ribosomal subunit"/>
    <property type="evidence" value="ECO:0007669"/>
    <property type="project" value="TreeGrafter"/>
</dbReference>
<dbReference type="Gene3D" id="3.40.50.10490">
    <property type="entry name" value="Glucose-6-phosphate isomerase like protein, domain 1"/>
    <property type="match status" value="1"/>
</dbReference>
<dbReference type="HAMAP" id="MF_00291_B">
    <property type="entry name" value="Ribosomal_uS2_B"/>
    <property type="match status" value="1"/>
</dbReference>
<feature type="compositionally biased region" description="Polar residues" evidence="4">
    <location>
        <begin position="230"/>
        <end position="239"/>
    </location>
</feature>
<dbReference type="EMBL" id="JANBPY010002050">
    <property type="protein sequence ID" value="KAJ1956840.1"/>
    <property type="molecule type" value="Genomic_DNA"/>
</dbReference>
<dbReference type="GO" id="GO:0006412">
    <property type="term" value="P:translation"/>
    <property type="evidence" value="ECO:0007669"/>
    <property type="project" value="InterPro"/>
</dbReference>
<dbReference type="InterPro" id="IPR018130">
    <property type="entry name" value="Ribosomal_uS2_CS"/>
</dbReference>
<keyword evidence="2" id="KW-0689">Ribosomal protein</keyword>
<dbReference type="InterPro" id="IPR023591">
    <property type="entry name" value="Ribosomal_uS2_flav_dom_sf"/>
</dbReference>
<dbReference type="NCBIfam" id="TIGR01011">
    <property type="entry name" value="rpsB_bact"/>
    <property type="match status" value="1"/>
</dbReference>
<dbReference type="Proteomes" id="UP001150925">
    <property type="component" value="Unassembled WGS sequence"/>
</dbReference>
<name>A0A9W8E191_9FUNG</name>
<dbReference type="PRINTS" id="PR00395">
    <property type="entry name" value="RIBOSOMALS2"/>
</dbReference>
<dbReference type="CDD" id="cd01425">
    <property type="entry name" value="RPS2"/>
    <property type="match status" value="1"/>
</dbReference>
<dbReference type="AlphaFoldDB" id="A0A9W8E191"/>
<dbReference type="SUPFAM" id="SSF52313">
    <property type="entry name" value="Ribosomal protein S2"/>
    <property type="match status" value="1"/>
</dbReference>
<keyword evidence="6" id="KW-1185">Reference proteome</keyword>
<evidence type="ECO:0000313" key="5">
    <source>
        <dbReference type="EMBL" id="KAJ1956840.1"/>
    </source>
</evidence>
<feature type="compositionally biased region" description="Basic and acidic residues" evidence="4">
    <location>
        <begin position="240"/>
        <end position="255"/>
    </location>
</feature>
<feature type="region of interest" description="Disordered" evidence="4">
    <location>
        <begin position="228"/>
        <end position="262"/>
    </location>
</feature>
<comment type="similarity">
    <text evidence="1">Belongs to the universal ribosomal protein uS2 family.</text>
</comment>
<evidence type="ECO:0000256" key="4">
    <source>
        <dbReference type="SAM" id="MobiDB-lite"/>
    </source>
</evidence>